<gene>
    <name evidence="1" type="ORF">GCM10010371_13030</name>
</gene>
<organism evidence="1 2">
    <name type="scientific">Streptomyces subrutilus</name>
    <dbReference type="NCBI Taxonomy" id="36818"/>
    <lineage>
        <taxon>Bacteria</taxon>
        <taxon>Bacillati</taxon>
        <taxon>Actinomycetota</taxon>
        <taxon>Actinomycetes</taxon>
        <taxon>Kitasatosporales</taxon>
        <taxon>Streptomycetaceae</taxon>
        <taxon>Streptomyces</taxon>
    </lineage>
</organism>
<dbReference type="EMBL" id="BMVX01000004">
    <property type="protein sequence ID" value="GGZ54927.1"/>
    <property type="molecule type" value="Genomic_DNA"/>
</dbReference>
<accession>A0A918QM97</accession>
<evidence type="ECO:0000313" key="1">
    <source>
        <dbReference type="EMBL" id="GGZ54927.1"/>
    </source>
</evidence>
<name>A0A918QM97_9ACTN</name>
<evidence type="ECO:0000313" key="2">
    <source>
        <dbReference type="Proteomes" id="UP000634660"/>
    </source>
</evidence>
<dbReference type="AlphaFoldDB" id="A0A918QM97"/>
<protein>
    <submittedName>
        <fullName evidence="1">Uncharacterized protein</fullName>
    </submittedName>
</protein>
<sequence length="82" mass="8083">MAVAALRPAASVETTIRSPVTRVTVTGAVDRFAAASLPVTGLVSGAPPLGCAVDGPTAVTARATAVAAPHAVRDIGRIALPR</sequence>
<reference evidence="1" key="2">
    <citation type="submission" date="2020-09" db="EMBL/GenBank/DDBJ databases">
        <authorList>
            <person name="Sun Q."/>
            <person name="Ohkuma M."/>
        </authorList>
    </citation>
    <scope>NUCLEOTIDE SEQUENCE</scope>
    <source>
        <strain evidence="1">JCM 4834</strain>
    </source>
</reference>
<proteinExistence type="predicted"/>
<reference evidence="1" key="1">
    <citation type="journal article" date="2014" name="Int. J. Syst. Evol. Microbiol.">
        <title>Complete genome sequence of Corynebacterium casei LMG S-19264T (=DSM 44701T), isolated from a smear-ripened cheese.</title>
        <authorList>
            <consortium name="US DOE Joint Genome Institute (JGI-PGF)"/>
            <person name="Walter F."/>
            <person name="Albersmeier A."/>
            <person name="Kalinowski J."/>
            <person name="Ruckert C."/>
        </authorList>
    </citation>
    <scope>NUCLEOTIDE SEQUENCE</scope>
    <source>
        <strain evidence="1">JCM 4834</strain>
    </source>
</reference>
<comment type="caution">
    <text evidence="1">The sequence shown here is derived from an EMBL/GenBank/DDBJ whole genome shotgun (WGS) entry which is preliminary data.</text>
</comment>
<dbReference type="Proteomes" id="UP000634660">
    <property type="component" value="Unassembled WGS sequence"/>
</dbReference>